<dbReference type="PANTHER" id="PTHR30126:SF4">
    <property type="entry name" value="LYSR FAMILY TRANSCRIPTIONAL REGULATOR"/>
    <property type="match status" value="1"/>
</dbReference>
<dbReference type="Pfam" id="PF00126">
    <property type="entry name" value="HTH_1"/>
    <property type="match status" value="1"/>
</dbReference>
<dbReference type="SUPFAM" id="SSF53850">
    <property type="entry name" value="Periplasmic binding protein-like II"/>
    <property type="match status" value="1"/>
</dbReference>
<dbReference type="AlphaFoldDB" id="A0A1Y6CT49"/>
<dbReference type="STRING" id="1760988.SAMN02949497_0660"/>
<reference evidence="6 7" key="1">
    <citation type="submission" date="2016-12" db="EMBL/GenBank/DDBJ databases">
        <authorList>
            <person name="Song W.-J."/>
            <person name="Kurnit D.M."/>
        </authorList>
    </citation>
    <scope>NUCLEOTIDE SEQUENCE [LARGE SCALE GENOMIC DNA]</scope>
    <source>
        <strain evidence="6 7">175</strain>
    </source>
</reference>
<evidence type="ECO:0000256" key="4">
    <source>
        <dbReference type="ARBA" id="ARBA00023163"/>
    </source>
</evidence>
<dbReference type="SUPFAM" id="SSF46785">
    <property type="entry name" value="Winged helix' DNA-binding domain"/>
    <property type="match status" value="1"/>
</dbReference>
<evidence type="ECO:0000256" key="3">
    <source>
        <dbReference type="ARBA" id="ARBA00023125"/>
    </source>
</evidence>
<dbReference type="Gene3D" id="1.10.10.10">
    <property type="entry name" value="Winged helix-like DNA-binding domain superfamily/Winged helix DNA-binding domain"/>
    <property type="match status" value="1"/>
</dbReference>
<dbReference type="InterPro" id="IPR005119">
    <property type="entry name" value="LysR_subst-bd"/>
</dbReference>
<evidence type="ECO:0000259" key="5">
    <source>
        <dbReference type="PROSITE" id="PS50931"/>
    </source>
</evidence>
<accession>A0A1Y6CT49</accession>
<keyword evidence="2" id="KW-0805">Transcription regulation</keyword>
<dbReference type="InterPro" id="IPR000847">
    <property type="entry name" value="LysR_HTH_N"/>
</dbReference>
<dbReference type="OrthoDB" id="6988449at2"/>
<dbReference type="Pfam" id="PF03466">
    <property type="entry name" value="LysR_substrate"/>
    <property type="match status" value="1"/>
</dbReference>
<dbReference type="GO" id="GO:0000976">
    <property type="term" value="F:transcription cis-regulatory region binding"/>
    <property type="evidence" value="ECO:0007669"/>
    <property type="project" value="TreeGrafter"/>
</dbReference>
<evidence type="ECO:0000313" key="6">
    <source>
        <dbReference type="EMBL" id="SMF93380.1"/>
    </source>
</evidence>
<dbReference type="InterPro" id="IPR036390">
    <property type="entry name" value="WH_DNA-bd_sf"/>
</dbReference>
<dbReference type="GO" id="GO:0003700">
    <property type="term" value="F:DNA-binding transcription factor activity"/>
    <property type="evidence" value="ECO:0007669"/>
    <property type="project" value="InterPro"/>
</dbReference>
<dbReference type="PROSITE" id="PS50931">
    <property type="entry name" value="HTH_LYSR"/>
    <property type="match status" value="1"/>
</dbReference>
<evidence type="ECO:0000256" key="2">
    <source>
        <dbReference type="ARBA" id="ARBA00023015"/>
    </source>
</evidence>
<comment type="similarity">
    <text evidence="1">Belongs to the LysR transcriptional regulatory family.</text>
</comment>
<evidence type="ECO:0000313" key="7">
    <source>
        <dbReference type="Proteomes" id="UP000192923"/>
    </source>
</evidence>
<dbReference type="EMBL" id="FXAM01000001">
    <property type="protein sequence ID" value="SMF93380.1"/>
    <property type="molecule type" value="Genomic_DNA"/>
</dbReference>
<dbReference type="Gene3D" id="3.40.190.290">
    <property type="match status" value="1"/>
</dbReference>
<dbReference type="InterPro" id="IPR036388">
    <property type="entry name" value="WH-like_DNA-bd_sf"/>
</dbReference>
<evidence type="ECO:0000256" key="1">
    <source>
        <dbReference type="ARBA" id="ARBA00009437"/>
    </source>
</evidence>
<organism evidence="6 7">
    <name type="scientific">Methylomagnum ishizawai</name>
    <dbReference type="NCBI Taxonomy" id="1760988"/>
    <lineage>
        <taxon>Bacteria</taxon>
        <taxon>Pseudomonadati</taxon>
        <taxon>Pseudomonadota</taxon>
        <taxon>Gammaproteobacteria</taxon>
        <taxon>Methylococcales</taxon>
        <taxon>Methylococcaceae</taxon>
        <taxon>Methylomagnum</taxon>
    </lineage>
</organism>
<proteinExistence type="inferred from homology"/>
<dbReference type="PANTHER" id="PTHR30126">
    <property type="entry name" value="HTH-TYPE TRANSCRIPTIONAL REGULATOR"/>
    <property type="match status" value="1"/>
</dbReference>
<sequence length="302" mass="32077">MTKLSLDALEVLEAIDRRGSFAQAAEELFRVPSALTYTVRKLEEDLGVEVFDRRGHRAKLTAAGRELLEQGRPLLVAAAALEARVKRVAQGWEPELRIAHDDILPTEGLFPFAERFYRLGSGTRLRIATEVLGGSWDALLSDRADLVVGAPCEGPAGGGYAVKILGSHGFVFAVAPHHPLAAAPEPLASCDIQAHRAVAVADSSRNLPPRSTGLLSGQDILTVPTLRAKLQAQELGLGVGYLPLGLAADALAAGRLVEKQVAAPKPAGPFCMAWKAGPRGRALAWWVEALSAAEAGAWWQPG</sequence>
<protein>
    <submittedName>
        <fullName evidence="6">DNA-binding transcriptional regulator, LysR family</fullName>
    </submittedName>
</protein>
<keyword evidence="7" id="KW-1185">Reference proteome</keyword>
<dbReference type="RefSeq" id="WP_085209908.1">
    <property type="nucleotide sequence ID" value="NZ_FXAM01000001.1"/>
</dbReference>
<keyword evidence="3 6" id="KW-0238">DNA-binding</keyword>
<feature type="domain" description="HTH lysR-type" evidence="5">
    <location>
        <begin position="4"/>
        <end position="61"/>
    </location>
</feature>
<dbReference type="Proteomes" id="UP000192923">
    <property type="component" value="Unassembled WGS sequence"/>
</dbReference>
<keyword evidence="4" id="KW-0804">Transcription</keyword>
<gene>
    <name evidence="6" type="ORF">SAMN02949497_0660</name>
</gene>
<name>A0A1Y6CT49_9GAMM</name>